<evidence type="ECO:0000313" key="2">
    <source>
        <dbReference type="Proteomes" id="UP000246085"/>
    </source>
</evidence>
<reference evidence="1 2" key="1">
    <citation type="submission" date="2018-03" db="EMBL/GenBank/DDBJ databases">
        <authorList>
            <person name="Gully D."/>
        </authorList>
    </citation>
    <scope>NUCLEOTIDE SEQUENCE [LARGE SCALE GENOMIC DNA]</scope>
    <source>
        <strain evidence="1">ORS3257</strain>
    </source>
</reference>
<evidence type="ECO:0000313" key="1">
    <source>
        <dbReference type="EMBL" id="SPP93192.1"/>
    </source>
</evidence>
<dbReference type="AlphaFoldDB" id="A0A2U3PVK5"/>
<organism evidence="1 2">
    <name type="scientific">Bradyrhizobium vignae</name>
    <dbReference type="NCBI Taxonomy" id="1549949"/>
    <lineage>
        <taxon>Bacteria</taxon>
        <taxon>Pseudomonadati</taxon>
        <taxon>Pseudomonadota</taxon>
        <taxon>Alphaproteobacteria</taxon>
        <taxon>Hyphomicrobiales</taxon>
        <taxon>Nitrobacteraceae</taxon>
        <taxon>Bradyrhizobium</taxon>
    </lineage>
</organism>
<dbReference type="EMBL" id="LS398110">
    <property type="protein sequence ID" value="SPP93192.1"/>
    <property type="molecule type" value="Genomic_DNA"/>
</dbReference>
<proteinExistence type="predicted"/>
<gene>
    <name evidence="1" type="ORF">BRAD3257_2107</name>
</gene>
<dbReference type="Proteomes" id="UP000246085">
    <property type="component" value="Chromosome BRAD3257"/>
</dbReference>
<protein>
    <submittedName>
        <fullName evidence="1">Uncharacterized protein</fullName>
    </submittedName>
</protein>
<dbReference type="KEGG" id="bvz:BRAD3257_2107"/>
<accession>A0A2U3PVK5</accession>
<name>A0A2U3PVK5_9BRAD</name>
<sequence length="59" mass="6226">MTMSNVSDIQILPAGTDPSFVSLANMFAAKGLTFLISTEASGYDLTPMIGTWMPTAPQS</sequence>